<dbReference type="PANTHER" id="PTHR45749:SF35">
    <property type="entry name" value="AC-LIKE TRANSPOSASE-RELATED"/>
    <property type="match status" value="1"/>
</dbReference>
<evidence type="ECO:0008006" key="5">
    <source>
        <dbReference type="Google" id="ProtNLM"/>
    </source>
</evidence>
<gene>
    <name evidence="3" type="ORF">SEVIR_1G010800v2</name>
</gene>
<dbReference type="InterPro" id="IPR012337">
    <property type="entry name" value="RNaseH-like_sf"/>
</dbReference>
<dbReference type="Pfam" id="PF14291">
    <property type="entry name" value="DUF4371"/>
    <property type="match status" value="1"/>
</dbReference>
<dbReference type="EMBL" id="CM016552">
    <property type="protein sequence ID" value="TKW36879.1"/>
    <property type="molecule type" value="Genomic_DNA"/>
</dbReference>
<keyword evidence="4" id="KW-1185">Reference proteome</keyword>
<name>A0A4U6W7T6_SETVI</name>
<evidence type="ECO:0000259" key="1">
    <source>
        <dbReference type="Pfam" id="PF05699"/>
    </source>
</evidence>
<dbReference type="Gramene" id="TKW36879">
    <property type="protein sequence ID" value="TKW36879"/>
    <property type="gene ID" value="SEVIR_1G010800v2"/>
</dbReference>
<reference evidence="3" key="1">
    <citation type="submission" date="2019-03" db="EMBL/GenBank/DDBJ databases">
        <title>WGS assembly of Setaria viridis.</title>
        <authorList>
            <person name="Huang P."/>
            <person name="Jenkins J."/>
            <person name="Grimwood J."/>
            <person name="Barry K."/>
            <person name="Healey A."/>
            <person name="Mamidi S."/>
            <person name="Sreedasyam A."/>
            <person name="Shu S."/>
            <person name="Feldman M."/>
            <person name="Wu J."/>
            <person name="Yu Y."/>
            <person name="Chen C."/>
            <person name="Johnson J."/>
            <person name="Rokhsar D."/>
            <person name="Baxter I."/>
            <person name="Schmutz J."/>
            <person name="Brutnell T."/>
            <person name="Kellogg E."/>
        </authorList>
    </citation>
    <scope>NUCLEOTIDE SEQUENCE [LARGE SCALE GENOMIC DNA]</scope>
</reference>
<dbReference type="Proteomes" id="UP000298652">
    <property type="component" value="Chromosome 1"/>
</dbReference>
<dbReference type="Pfam" id="PF05699">
    <property type="entry name" value="Dimer_Tnp_hAT"/>
    <property type="match status" value="1"/>
</dbReference>
<dbReference type="InterPro" id="IPR025398">
    <property type="entry name" value="DUF4371"/>
</dbReference>
<evidence type="ECO:0000259" key="2">
    <source>
        <dbReference type="Pfam" id="PF14291"/>
    </source>
</evidence>
<evidence type="ECO:0000313" key="3">
    <source>
        <dbReference type="EMBL" id="TKW36879.1"/>
    </source>
</evidence>
<dbReference type="GO" id="GO:0046983">
    <property type="term" value="F:protein dimerization activity"/>
    <property type="evidence" value="ECO:0007669"/>
    <property type="project" value="InterPro"/>
</dbReference>
<proteinExistence type="predicted"/>
<dbReference type="SUPFAM" id="SSF53098">
    <property type="entry name" value="Ribonuclease H-like"/>
    <property type="match status" value="1"/>
</dbReference>
<organism evidence="3 4">
    <name type="scientific">Setaria viridis</name>
    <name type="common">Green bristlegrass</name>
    <name type="synonym">Setaria italica subsp. viridis</name>
    <dbReference type="NCBI Taxonomy" id="4556"/>
    <lineage>
        <taxon>Eukaryota</taxon>
        <taxon>Viridiplantae</taxon>
        <taxon>Streptophyta</taxon>
        <taxon>Embryophyta</taxon>
        <taxon>Tracheophyta</taxon>
        <taxon>Spermatophyta</taxon>
        <taxon>Magnoliopsida</taxon>
        <taxon>Liliopsida</taxon>
        <taxon>Poales</taxon>
        <taxon>Poaceae</taxon>
        <taxon>PACMAD clade</taxon>
        <taxon>Panicoideae</taxon>
        <taxon>Panicodae</taxon>
        <taxon>Paniceae</taxon>
        <taxon>Cenchrinae</taxon>
        <taxon>Setaria</taxon>
    </lineage>
</organism>
<sequence>MPAPIRLVPHPTRRRPATARTPIRFARHKDSFLTIFYLRTWGNLDNSKKDILIEKRPVREMDLQFLCDPSGRHFSYAYYFRKLSNGEFVDRKWLVYSKHVDKVYCFCYKLFKSNQNKFLLASDGVRDRKHLNEKLKTHENSEITKEKERWRQVLVRIVSAVKFLAKQNLAFRGSNEKLYGRNNGNFLTTVEMIAEFDPVMQEHIRRIQSNKIHHHYLSHNIQDELITIFADAVKNHILKIIKDAKYFSFILDCTPDVRHEEQMTLIVRCVNMSSTIPRVEEFFLEFFQVDDTSRLGLFNVLLDALRSLDLNIDDVRGQGYDNGSNMKGKHQGVQTYLLEINPKALYMLCACHSLNLTLLERTSTDDPKTVSDAQSLVTAIEKFEFIVGMIMFLDATLKQIEVVISYFQKDREEGFNASIETAKSITSSMDIELKFPTKRQGKRKKHFDKQNDETEELQLSTIDEFKISYFLCCTTFAKSFSHENKPDVELDDFFSELKVLQVSLPEELMSAPEIPQFVKAADGYPNVSIAYRILLTIRVIVASAERNFSELKLLKNCLRSTMLQEIMNGLAMCSIEKDVLGDINLNTVLEDFASRNVRRHTWEIRILETCRCN</sequence>
<dbReference type="OMA" id="DIDIANC"/>
<dbReference type="PANTHER" id="PTHR45749">
    <property type="match status" value="1"/>
</dbReference>
<protein>
    <recommendedName>
        <fullName evidence="5">TTF-type domain-containing protein</fullName>
    </recommendedName>
</protein>
<accession>A0A4U6W7T6</accession>
<dbReference type="InterPro" id="IPR008906">
    <property type="entry name" value="HATC_C_dom"/>
</dbReference>
<evidence type="ECO:0000313" key="4">
    <source>
        <dbReference type="Proteomes" id="UP000298652"/>
    </source>
</evidence>
<dbReference type="AlphaFoldDB" id="A0A4U6W7T6"/>
<feature type="domain" description="DUF4371" evidence="2">
    <location>
        <begin position="136"/>
        <end position="332"/>
    </location>
</feature>
<feature type="domain" description="HAT C-terminal dimerisation" evidence="1">
    <location>
        <begin position="489"/>
        <end position="578"/>
    </location>
</feature>